<evidence type="ECO:0000313" key="3">
    <source>
        <dbReference type="Proteomes" id="UP000008792"/>
    </source>
</evidence>
<dbReference type="KEGG" id="dvi:26531271"/>
<dbReference type="InParanoid" id="A0A0Q9W8Y3"/>
<evidence type="ECO:0000259" key="1">
    <source>
        <dbReference type="Pfam" id="PF14846"/>
    </source>
</evidence>
<accession>A0A0Q9W8Y3</accession>
<dbReference type="EMBL" id="CH940649">
    <property type="protein sequence ID" value="KRF81283.1"/>
    <property type="molecule type" value="Genomic_DNA"/>
</dbReference>
<dbReference type="Pfam" id="PF14846">
    <property type="entry name" value="DUF4485"/>
    <property type="match status" value="1"/>
</dbReference>
<keyword evidence="3" id="KW-1185">Reference proteome</keyword>
<dbReference type="OrthoDB" id="6599871at2759"/>
<dbReference type="Proteomes" id="UP000008792">
    <property type="component" value="Unassembled WGS sequence"/>
</dbReference>
<name>A0A0Q9W8Y3_DROVI</name>
<dbReference type="AlphaFoldDB" id="A0A0Q9W8Y3"/>
<protein>
    <recommendedName>
        <fullName evidence="1">DUF4485 domain-containing protein</fullName>
    </recommendedName>
</protein>
<reference evidence="2 3" key="1">
    <citation type="journal article" date="2007" name="Nature">
        <title>Evolution of genes and genomes on the Drosophila phylogeny.</title>
        <authorList>
            <consortium name="Drosophila 12 Genomes Consortium"/>
            <person name="Clark A.G."/>
            <person name="Eisen M.B."/>
            <person name="Smith D.R."/>
            <person name="Bergman C.M."/>
            <person name="Oliver B."/>
            <person name="Markow T.A."/>
            <person name="Kaufman T.C."/>
            <person name="Kellis M."/>
            <person name="Gelbart W."/>
            <person name="Iyer V.N."/>
            <person name="Pollard D.A."/>
            <person name="Sackton T.B."/>
            <person name="Larracuente A.M."/>
            <person name="Singh N.D."/>
            <person name="Abad J.P."/>
            <person name="Abt D.N."/>
            <person name="Adryan B."/>
            <person name="Aguade M."/>
            <person name="Akashi H."/>
            <person name="Anderson W.W."/>
            <person name="Aquadro C.F."/>
            <person name="Ardell D.H."/>
            <person name="Arguello R."/>
            <person name="Artieri C.G."/>
            <person name="Barbash D.A."/>
            <person name="Barker D."/>
            <person name="Barsanti P."/>
            <person name="Batterham P."/>
            <person name="Batzoglou S."/>
            <person name="Begun D."/>
            <person name="Bhutkar A."/>
            <person name="Blanco E."/>
            <person name="Bosak S.A."/>
            <person name="Bradley R.K."/>
            <person name="Brand A.D."/>
            <person name="Brent M.R."/>
            <person name="Brooks A.N."/>
            <person name="Brown R.H."/>
            <person name="Butlin R.K."/>
            <person name="Caggese C."/>
            <person name="Calvi B.R."/>
            <person name="Bernardo de Carvalho A."/>
            <person name="Caspi A."/>
            <person name="Castrezana S."/>
            <person name="Celniker S.E."/>
            <person name="Chang J.L."/>
            <person name="Chapple C."/>
            <person name="Chatterji S."/>
            <person name="Chinwalla A."/>
            <person name="Civetta A."/>
            <person name="Clifton S.W."/>
            <person name="Comeron J.M."/>
            <person name="Costello J.C."/>
            <person name="Coyne J.A."/>
            <person name="Daub J."/>
            <person name="David R.G."/>
            <person name="Delcher A.L."/>
            <person name="Delehaunty K."/>
            <person name="Do C.B."/>
            <person name="Ebling H."/>
            <person name="Edwards K."/>
            <person name="Eickbush T."/>
            <person name="Evans J.D."/>
            <person name="Filipski A."/>
            <person name="Findeiss S."/>
            <person name="Freyhult E."/>
            <person name="Fulton L."/>
            <person name="Fulton R."/>
            <person name="Garcia A.C."/>
            <person name="Gardiner A."/>
            <person name="Garfield D.A."/>
            <person name="Garvin B.E."/>
            <person name="Gibson G."/>
            <person name="Gilbert D."/>
            <person name="Gnerre S."/>
            <person name="Godfrey J."/>
            <person name="Good R."/>
            <person name="Gotea V."/>
            <person name="Gravely B."/>
            <person name="Greenberg A.J."/>
            <person name="Griffiths-Jones S."/>
            <person name="Gross S."/>
            <person name="Guigo R."/>
            <person name="Gustafson E.A."/>
            <person name="Haerty W."/>
            <person name="Hahn M.W."/>
            <person name="Halligan D.L."/>
            <person name="Halpern A.L."/>
            <person name="Halter G.M."/>
            <person name="Han M.V."/>
            <person name="Heger A."/>
            <person name="Hillier L."/>
            <person name="Hinrichs A.S."/>
            <person name="Holmes I."/>
            <person name="Hoskins R.A."/>
            <person name="Hubisz M.J."/>
            <person name="Hultmark D."/>
            <person name="Huntley M.A."/>
            <person name="Jaffe D.B."/>
            <person name="Jagadeeshan S."/>
            <person name="Jeck W.R."/>
            <person name="Johnson J."/>
            <person name="Jones C.D."/>
            <person name="Jordan W.C."/>
            <person name="Karpen G.H."/>
            <person name="Kataoka E."/>
            <person name="Keightley P.D."/>
            <person name="Kheradpour P."/>
            <person name="Kirkness E.F."/>
            <person name="Koerich L.B."/>
            <person name="Kristiansen K."/>
            <person name="Kudrna D."/>
            <person name="Kulathinal R.J."/>
            <person name="Kumar S."/>
            <person name="Kwok R."/>
            <person name="Lander E."/>
            <person name="Langley C.H."/>
            <person name="Lapoint R."/>
            <person name="Lazzaro B.P."/>
            <person name="Lee S.J."/>
            <person name="Levesque L."/>
            <person name="Li R."/>
            <person name="Lin C.F."/>
            <person name="Lin M.F."/>
            <person name="Lindblad-Toh K."/>
            <person name="Llopart A."/>
            <person name="Long M."/>
            <person name="Low L."/>
            <person name="Lozovsky E."/>
            <person name="Lu J."/>
            <person name="Luo M."/>
            <person name="Machado C.A."/>
            <person name="Makalowski W."/>
            <person name="Marzo M."/>
            <person name="Matsuda M."/>
            <person name="Matzkin L."/>
            <person name="McAllister B."/>
            <person name="McBride C.S."/>
            <person name="McKernan B."/>
            <person name="McKernan K."/>
            <person name="Mendez-Lago M."/>
            <person name="Minx P."/>
            <person name="Mollenhauer M.U."/>
            <person name="Montooth K."/>
            <person name="Mount S.M."/>
            <person name="Mu X."/>
            <person name="Myers E."/>
            <person name="Negre B."/>
            <person name="Newfeld S."/>
            <person name="Nielsen R."/>
            <person name="Noor M.A."/>
            <person name="O'Grady P."/>
            <person name="Pachter L."/>
            <person name="Papaceit M."/>
            <person name="Parisi M.J."/>
            <person name="Parisi M."/>
            <person name="Parts L."/>
            <person name="Pedersen J.S."/>
            <person name="Pesole G."/>
            <person name="Phillippy A.M."/>
            <person name="Ponting C.P."/>
            <person name="Pop M."/>
            <person name="Porcelli D."/>
            <person name="Powell J.R."/>
            <person name="Prohaska S."/>
            <person name="Pruitt K."/>
            <person name="Puig M."/>
            <person name="Quesneville H."/>
            <person name="Ram K.R."/>
            <person name="Rand D."/>
            <person name="Rasmussen M.D."/>
            <person name="Reed L.K."/>
            <person name="Reenan R."/>
            <person name="Reily A."/>
            <person name="Remington K.A."/>
            <person name="Rieger T.T."/>
            <person name="Ritchie M.G."/>
            <person name="Robin C."/>
            <person name="Rogers Y.H."/>
            <person name="Rohde C."/>
            <person name="Rozas J."/>
            <person name="Rubenfield M.J."/>
            <person name="Ruiz A."/>
            <person name="Russo S."/>
            <person name="Salzberg S.L."/>
            <person name="Sanchez-Gracia A."/>
            <person name="Saranga D.J."/>
            <person name="Sato H."/>
            <person name="Schaeffer S.W."/>
            <person name="Schatz M.C."/>
            <person name="Schlenke T."/>
            <person name="Schwartz R."/>
            <person name="Segarra C."/>
            <person name="Singh R.S."/>
            <person name="Sirot L."/>
            <person name="Sirota M."/>
            <person name="Sisneros N.B."/>
            <person name="Smith C.D."/>
            <person name="Smith T.F."/>
            <person name="Spieth J."/>
            <person name="Stage D.E."/>
            <person name="Stark A."/>
            <person name="Stephan W."/>
            <person name="Strausberg R.L."/>
            <person name="Strempel S."/>
            <person name="Sturgill D."/>
            <person name="Sutton G."/>
            <person name="Sutton G.G."/>
            <person name="Tao W."/>
            <person name="Teichmann S."/>
            <person name="Tobari Y.N."/>
            <person name="Tomimura Y."/>
            <person name="Tsolas J.M."/>
            <person name="Valente V.L."/>
            <person name="Venter E."/>
            <person name="Venter J.C."/>
            <person name="Vicario S."/>
            <person name="Vieira F.G."/>
            <person name="Vilella A.J."/>
            <person name="Villasante A."/>
            <person name="Walenz B."/>
            <person name="Wang J."/>
            <person name="Wasserman M."/>
            <person name="Watts T."/>
            <person name="Wilson D."/>
            <person name="Wilson R.K."/>
            <person name="Wing R.A."/>
            <person name="Wolfner M.F."/>
            <person name="Wong A."/>
            <person name="Wong G.K."/>
            <person name="Wu C.I."/>
            <person name="Wu G."/>
            <person name="Yamamoto D."/>
            <person name="Yang H.P."/>
            <person name="Yang S.P."/>
            <person name="Yorke J.A."/>
            <person name="Yoshida K."/>
            <person name="Zdobnov E."/>
            <person name="Zhang P."/>
            <person name="Zhang Y."/>
            <person name="Zimin A.V."/>
            <person name="Baldwin J."/>
            <person name="Abdouelleil A."/>
            <person name="Abdulkadir J."/>
            <person name="Abebe A."/>
            <person name="Abera B."/>
            <person name="Abreu J."/>
            <person name="Acer S.C."/>
            <person name="Aftuck L."/>
            <person name="Alexander A."/>
            <person name="An P."/>
            <person name="Anderson E."/>
            <person name="Anderson S."/>
            <person name="Arachi H."/>
            <person name="Azer M."/>
            <person name="Bachantsang P."/>
            <person name="Barry A."/>
            <person name="Bayul T."/>
            <person name="Berlin A."/>
            <person name="Bessette D."/>
            <person name="Bloom T."/>
            <person name="Blye J."/>
            <person name="Boguslavskiy L."/>
            <person name="Bonnet C."/>
            <person name="Boukhgalter B."/>
            <person name="Bourzgui I."/>
            <person name="Brown A."/>
            <person name="Cahill P."/>
            <person name="Channer S."/>
            <person name="Cheshatsang Y."/>
            <person name="Chuda L."/>
            <person name="Citroen M."/>
            <person name="Collymore A."/>
            <person name="Cooke P."/>
            <person name="Costello M."/>
            <person name="D'Aco K."/>
            <person name="Daza R."/>
            <person name="De Haan G."/>
            <person name="DeGray S."/>
            <person name="DeMaso C."/>
            <person name="Dhargay N."/>
            <person name="Dooley K."/>
            <person name="Dooley E."/>
            <person name="Doricent M."/>
            <person name="Dorje P."/>
            <person name="Dorjee K."/>
            <person name="Dupes A."/>
            <person name="Elong R."/>
            <person name="Falk J."/>
            <person name="Farina A."/>
            <person name="Faro S."/>
            <person name="Ferguson D."/>
            <person name="Fisher S."/>
            <person name="Foley C.D."/>
            <person name="Franke A."/>
            <person name="Friedrich D."/>
            <person name="Gadbois L."/>
            <person name="Gearin G."/>
            <person name="Gearin C.R."/>
            <person name="Giannoukos G."/>
            <person name="Goode T."/>
            <person name="Graham J."/>
            <person name="Grandbois E."/>
            <person name="Grewal S."/>
            <person name="Gyaltsen K."/>
            <person name="Hafez N."/>
            <person name="Hagos B."/>
            <person name="Hall J."/>
            <person name="Henson C."/>
            <person name="Hollinger A."/>
            <person name="Honan T."/>
            <person name="Huard M.D."/>
            <person name="Hughes L."/>
            <person name="Hurhula B."/>
            <person name="Husby M.E."/>
            <person name="Kamat A."/>
            <person name="Kanga B."/>
            <person name="Kashin S."/>
            <person name="Khazanovich D."/>
            <person name="Kisner P."/>
            <person name="Lance K."/>
            <person name="Lara M."/>
            <person name="Lee W."/>
            <person name="Lennon N."/>
            <person name="Letendre F."/>
            <person name="LeVine R."/>
            <person name="Lipovsky A."/>
            <person name="Liu X."/>
            <person name="Liu J."/>
            <person name="Liu S."/>
            <person name="Lokyitsang T."/>
            <person name="Lokyitsang Y."/>
            <person name="Lubonja R."/>
            <person name="Lui A."/>
            <person name="MacDonald P."/>
            <person name="Magnisalis V."/>
            <person name="Maru K."/>
            <person name="Matthews C."/>
            <person name="McCusker W."/>
            <person name="McDonough S."/>
            <person name="Mehta T."/>
            <person name="Meldrim J."/>
            <person name="Meneus L."/>
            <person name="Mihai O."/>
            <person name="Mihalev A."/>
            <person name="Mihova T."/>
            <person name="Mittelman R."/>
            <person name="Mlenga V."/>
            <person name="Montmayeur A."/>
            <person name="Mulrain L."/>
            <person name="Navidi A."/>
            <person name="Naylor J."/>
            <person name="Negash T."/>
            <person name="Nguyen T."/>
            <person name="Nguyen N."/>
            <person name="Nicol R."/>
            <person name="Norbu C."/>
            <person name="Norbu N."/>
            <person name="Novod N."/>
            <person name="O'Neill B."/>
            <person name="Osman S."/>
            <person name="Markiewicz E."/>
            <person name="Oyono O.L."/>
            <person name="Patti C."/>
            <person name="Phunkhang P."/>
            <person name="Pierre F."/>
            <person name="Priest M."/>
            <person name="Raghuraman S."/>
            <person name="Rege F."/>
            <person name="Reyes R."/>
            <person name="Rise C."/>
            <person name="Rogov P."/>
            <person name="Ross K."/>
            <person name="Ryan E."/>
            <person name="Settipalli S."/>
            <person name="Shea T."/>
            <person name="Sherpa N."/>
            <person name="Shi L."/>
            <person name="Shih D."/>
            <person name="Sparrow T."/>
            <person name="Spaulding J."/>
            <person name="Stalker J."/>
            <person name="Stange-Thomann N."/>
            <person name="Stavropoulos S."/>
            <person name="Stone C."/>
            <person name="Strader C."/>
            <person name="Tesfaye S."/>
            <person name="Thomson T."/>
            <person name="Thoulutsang Y."/>
            <person name="Thoulutsang D."/>
            <person name="Topham K."/>
            <person name="Topping I."/>
            <person name="Tsamla T."/>
            <person name="Vassiliev H."/>
            <person name="Vo A."/>
            <person name="Wangchuk T."/>
            <person name="Wangdi T."/>
            <person name="Weiand M."/>
            <person name="Wilkinson J."/>
            <person name="Wilson A."/>
            <person name="Yadav S."/>
            <person name="Young G."/>
            <person name="Yu Q."/>
            <person name="Zembek L."/>
            <person name="Zhong D."/>
            <person name="Zimmer A."/>
            <person name="Zwirko Z."/>
            <person name="Jaffe D.B."/>
            <person name="Alvarez P."/>
            <person name="Brockman W."/>
            <person name="Butler J."/>
            <person name="Chin C."/>
            <person name="Gnerre S."/>
            <person name="Grabherr M."/>
            <person name="Kleber M."/>
            <person name="Mauceli E."/>
            <person name="MacCallum I."/>
        </authorList>
    </citation>
    <scope>NUCLEOTIDE SEQUENCE [LARGE SCALE GENOMIC DNA]</scope>
    <source>
        <strain evidence="3">Tucson 15010-1051.87</strain>
    </source>
</reference>
<organism evidence="2 3">
    <name type="scientific">Drosophila virilis</name>
    <name type="common">Fruit fly</name>
    <dbReference type="NCBI Taxonomy" id="7244"/>
    <lineage>
        <taxon>Eukaryota</taxon>
        <taxon>Metazoa</taxon>
        <taxon>Ecdysozoa</taxon>
        <taxon>Arthropoda</taxon>
        <taxon>Hexapoda</taxon>
        <taxon>Insecta</taxon>
        <taxon>Pterygota</taxon>
        <taxon>Neoptera</taxon>
        <taxon>Endopterygota</taxon>
        <taxon>Diptera</taxon>
        <taxon>Brachycera</taxon>
        <taxon>Muscomorpha</taxon>
        <taxon>Ephydroidea</taxon>
        <taxon>Drosophilidae</taxon>
        <taxon>Drosophila</taxon>
    </lineage>
</organism>
<evidence type="ECO:0000313" key="2">
    <source>
        <dbReference type="EMBL" id="KRF81283.1"/>
    </source>
</evidence>
<feature type="domain" description="DUF4485" evidence="1">
    <location>
        <begin position="37"/>
        <end position="117"/>
    </location>
</feature>
<gene>
    <name evidence="2" type="primary">Dvir\GJ26501</name>
    <name evidence="2" type="ORF">Dvir_GJ26501</name>
</gene>
<sequence>MFAKDVFKKKLRKSNDTATAGRLPLEVGETQRKLRNLNRQFERDILRLENSISNLEVPDKSLASAWVSKLKTRPPNINEALARNYILTYLLQSSQVQMFKLKPFCKSPPANTLSKIKAVMPPIMIKKKNVKELYQNSYDNGAFLNKLPVPRDGAFFVLHLRPNLN</sequence>
<proteinExistence type="predicted"/>
<dbReference type="InterPro" id="IPR027831">
    <property type="entry name" value="DUF4485"/>
</dbReference>